<evidence type="ECO:0000256" key="2">
    <source>
        <dbReference type="ARBA" id="ARBA00007878"/>
    </source>
</evidence>
<dbReference type="PANTHER" id="PTHR45989:SF1">
    <property type="entry name" value="TRANSLATION INITIATION FACTOR EIF-2B SUBUNIT GAMMA"/>
    <property type="match status" value="1"/>
</dbReference>
<feature type="compositionally biased region" description="Polar residues" evidence="9">
    <location>
        <begin position="324"/>
        <end position="335"/>
    </location>
</feature>
<keyword evidence="5" id="KW-0648">Protein biosynthesis</keyword>
<evidence type="ECO:0000256" key="8">
    <source>
        <dbReference type="ARBA" id="ARBA00046432"/>
    </source>
</evidence>
<evidence type="ECO:0000256" key="7">
    <source>
        <dbReference type="ARBA" id="ARBA00044229"/>
    </source>
</evidence>
<comment type="subunit">
    <text evidence="8">Component of the translation initiation factor 2B (eIF2B) complex which is a heterodecamer of two sets of five different subunits: alpha, beta, gamma, delta and epsilon. Subunits alpha, beta and delta comprise a regulatory subcomplex and subunits epsilon and gamma comprise a catalytic subcomplex. Within the complex, the hexameric regulatory complex resides at the center, with the two heterodimeric catalytic subcomplexes bound on opposite sides.</text>
</comment>
<dbReference type="InterPro" id="IPR056818">
    <property type="entry name" value="GlmU/GlgC-like_hexapep"/>
</dbReference>
<dbReference type="SUPFAM" id="SSF53448">
    <property type="entry name" value="Nucleotide-diphospho-sugar transferases"/>
    <property type="match status" value="1"/>
</dbReference>
<accession>A0ABY7CMQ9</accession>
<name>A0ABY7CMQ9_9BASI</name>
<evidence type="ECO:0000313" key="12">
    <source>
        <dbReference type="Proteomes" id="UP001164743"/>
    </source>
</evidence>
<dbReference type="PANTHER" id="PTHR45989">
    <property type="entry name" value="TRANSLATION INITIATION FACTOR EIF-2B SUBUNIT GAMMA"/>
    <property type="match status" value="1"/>
</dbReference>
<dbReference type="Gene3D" id="3.90.550.10">
    <property type="entry name" value="Spore Coat Polysaccharide Biosynthesis Protein SpsA, Chain A"/>
    <property type="match status" value="1"/>
</dbReference>
<gene>
    <name evidence="11" type="ORF">PtA15_6A625</name>
</gene>
<keyword evidence="3" id="KW-0963">Cytoplasm</keyword>
<protein>
    <recommendedName>
        <fullName evidence="6">Translation initiation factor eIF2B subunit gamma</fullName>
    </recommendedName>
    <alternativeName>
        <fullName evidence="7">eIF2B GDP-GTP exchange factor subunit gamma</fullName>
    </alternativeName>
</protein>
<keyword evidence="12" id="KW-1185">Reference proteome</keyword>
<dbReference type="Proteomes" id="UP001164743">
    <property type="component" value="Chromosome 6A"/>
</dbReference>
<evidence type="ECO:0000256" key="1">
    <source>
        <dbReference type="ARBA" id="ARBA00004514"/>
    </source>
</evidence>
<evidence type="ECO:0000256" key="5">
    <source>
        <dbReference type="ARBA" id="ARBA00022917"/>
    </source>
</evidence>
<reference evidence="11" key="1">
    <citation type="submission" date="2022-10" db="EMBL/GenBank/DDBJ databases">
        <title>Puccinia triticina Genome sequencing and assembly.</title>
        <authorList>
            <person name="Li C."/>
        </authorList>
    </citation>
    <scope>NUCLEOTIDE SEQUENCE</scope>
    <source>
        <strain evidence="11">Pt15</strain>
    </source>
</reference>
<keyword evidence="4" id="KW-0396">Initiation factor</keyword>
<evidence type="ECO:0000256" key="9">
    <source>
        <dbReference type="SAM" id="MobiDB-lite"/>
    </source>
</evidence>
<evidence type="ECO:0000256" key="4">
    <source>
        <dbReference type="ARBA" id="ARBA00022540"/>
    </source>
</evidence>
<evidence type="ECO:0000256" key="6">
    <source>
        <dbReference type="ARBA" id="ARBA00044196"/>
    </source>
</evidence>
<evidence type="ECO:0000256" key="3">
    <source>
        <dbReference type="ARBA" id="ARBA00022490"/>
    </source>
</evidence>
<dbReference type="InterPro" id="IPR029044">
    <property type="entry name" value="Nucleotide-diphossugar_trans"/>
</dbReference>
<feature type="domain" description="Glucose-1-phosphate adenylyltransferase/Bifunctional protein GlmU-like C-terminal hexapeptide" evidence="10">
    <location>
        <begin position="449"/>
        <end position="515"/>
    </location>
</feature>
<dbReference type="InterPro" id="IPR051960">
    <property type="entry name" value="eIF2B_gamma"/>
</dbReference>
<dbReference type="Gene3D" id="2.160.10.10">
    <property type="entry name" value="Hexapeptide repeat proteins"/>
    <property type="match status" value="1"/>
</dbReference>
<feature type="compositionally biased region" description="Low complexity" evidence="9">
    <location>
        <begin position="19"/>
        <end position="32"/>
    </location>
</feature>
<comment type="similarity">
    <text evidence="2">Belongs to the eIF-2B gamma/epsilon subunits family.</text>
</comment>
<feature type="region of interest" description="Disordered" evidence="9">
    <location>
        <begin position="1"/>
        <end position="32"/>
    </location>
</feature>
<evidence type="ECO:0000259" key="10">
    <source>
        <dbReference type="Pfam" id="PF24894"/>
    </source>
</evidence>
<dbReference type="Pfam" id="PF24894">
    <property type="entry name" value="Hexapep_GlmU"/>
    <property type="match status" value="1"/>
</dbReference>
<organism evidence="11 12">
    <name type="scientific">Puccinia triticina</name>
    <dbReference type="NCBI Taxonomy" id="208348"/>
    <lineage>
        <taxon>Eukaryota</taxon>
        <taxon>Fungi</taxon>
        <taxon>Dikarya</taxon>
        <taxon>Basidiomycota</taxon>
        <taxon>Pucciniomycotina</taxon>
        <taxon>Pucciniomycetes</taxon>
        <taxon>Pucciniales</taxon>
        <taxon>Pucciniaceae</taxon>
        <taxon>Puccinia</taxon>
    </lineage>
</organism>
<dbReference type="EMBL" id="CP110426">
    <property type="protein sequence ID" value="WAQ85995.1"/>
    <property type="molecule type" value="Genomic_DNA"/>
</dbReference>
<evidence type="ECO:0000313" key="11">
    <source>
        <dbReference type="EMBL" id="WAQ85995.1"/>
    </source>
</evidence>
<feature type="region of interest" description="Disordered" evidence="9">
    <location>
        <begin position="322"/>
        <end position="352"/>
    </location>
</feature>
<sequence>MTTRRPGLPARTSAASLHPRPTTTAPAPGQPPNATSYVAVVLAGPGEGLFPLVNTLPTAGGEEPGLAKAALPVLNRPMVDFVLDWVADSGLSDVLLLAAEGQRACLAAATRTRKPALAVRLECIPDSDAAGLGTADTLRWAIQRGLITTAFVLLPCDLYFQLRPPAASPMCAQTEPIYDRSLLSIVERHRTSQVLLTTVFYERQANTLDVRDGPGLALVTLDPRSGVLLNLQELDGFGAQMLVRMALVDRFPTAVLSSSLVPAHVFVCSPAVIDLLQGLPQLASFKHQFVPWLAKNQWQPGLLKKTALASTKLDGPLDPLTAALQRSSTNPTPQDWKTGGKRGERTPLTAASTPPISRTFSCLSLDGRADPLSHGALSAALASPAPNAAGFRCDYVLWRACDGFVCRANSVPAYAEINRTALKLEHERLQTLAPRPSGPPPPGTGTAGADSLVAPGASLLDKASVKKSVVGRGCVVGRAAKVVNSVLMDRVSIGEHAKIENCVLATAVVIGDRVELKDCEVESGTVIEADFVTKGEKIARS</sequence>
<dbReference type="RefSeq" id="XP_053021550.1">
    <property type="nucleotide sequence ID" value="XM_053170350.1"/>
</dbReference>
<proteinExistence type="inferred from homology"/>
<dbReference type="GeneID" id="77811245"/>
<comment type="subcellular location">
    <subcellularLocation>
        <location evidence="1">Cytoplasm</location>
        <location evidence="1">Cytosol</location>
    </subcellularLocation>
</comment>